<gene>
    <name evidence="8" type="primary">Ervk6_2</name>
    <name evidence="8" type="ORF">AMAGUI_R15905</name>
</gene>
<evidence type="ECO:0000256" key="5">
    <source>
        <dbReference type="ARBA" id="ARBA00022801"/>
    </source>
</evidence>
<keyword evidence="2" id="KW-0548">Nucleotidyltransferase</keyword>
<keyword evidence="4" id="KW-0255">Endonuclease</keyword>
<keyword evidence="1" id="KW-0808">Transferase</keyword>
<evidence type="ECO:0000259" key="7">
    <source>
        <dbReference type="PROSITE" id="PS50994"/>
    </source>
</evidence>
<keyword evidence="9" id="KW-1185">Reference proteome</keyword>
<evidence type="ECO:0000313" key="8">
    <source>
        <dbReference type="EMBL" id="NXK84101.1"/>
    </source>
</evidence>
<feature type="domain" description="Integrase catalytic" evidence="7">
    <location>
        <begin position="1"/>
        <end position="64"/>
    </location>
</feature>
<dbReference type="GO" id="GO:0004519">
    <property type="term" value="F:endonuclease activity"/>
    <property type="evidence" value="ECO:0007669"/>
    <property type="project" value="UniProtKB-KW"/>
</dbReference>
<dbReference type="GO" id="GO:0035613">
    <property type="term" value="F:RNA stem-loop binding"/>
    <property type="evidence" value="ECO:0007669"/>
    <property type="project" value="TreeGrafter"/>
</dbReference>
<dbReference type="PANTHER" id="PTHR41694">
    <property type="entry name" value="ENDOGENOUS RETROVIRUS GROUP K MEMBER POL PROTEIN"/>
    <property type="match status" value="1"/>
</dbReference>
<evidence type="ECO:0000256" key="1">
    <source>
        <dbReference type="ARBA" id="ARBA00022679"/>
    </source>
</evidence>
<dbReference type="GO" id="GO:0016787">
    <property type="term" value="F:hydrolase activity"/>
    <property type="evidence" value="ECO:0007669"/>
    <property type="project" value="UniProtKB-KW"/>
</dbReference>
<dbReference type="PROSITE" id="PS50994">
    <property type="entry name" value="INTEGRASE"/>
    <property type="match status" value="1"/>
</dbReference>
<dbReference type="Gene3D" id="3.30.420.10">
    <property type="entry name" value="Ribonuclease H-like superfamily/Ribonuclease H"/>
    <property type="match status" value="1"/>
</dbReference>
<evidence type="ECO:0000256" key="6">
    <source>
        <dbReference type="ARBA" id="ARBA00022918"/>
    </source>
</evidence>
<dbReference type="Proteomes" id="UP000531168">
    <property type="component" value="Unassembled WGS sequence"/>
</dbReference>
<dbReference type="GO" id="GO:0003964">
    <property type="term" value="F:RNA-directed DNA polymerase activity"/>
    <property type="evidence" value="ECO:0007669"/>
    <property type="project" value="UniProtKB-KW"/>
</dbReference>
<keyword evidence="5" id="KW-0378">Hydrolase</keyword>
<evidence type="ECO:0000256" key="3">
    <source>
        <dbReference type="ARBA" id="ARBA00022722"/>
    </source>
</evidence>
<evidence type="ECO:0000256" key="2">
    <source>
        <dbReference type="ARBA" id="ARBA00022695"/>
    </source>
</evidence>
<feature type="non-terminal residue" evidence="8">
    <location>
        <position position="64"/>
    </location>
</feature>
<organism evidence="8 9">
    <name type="scientific">Amazona guildingii</name>
    <dbReference type="NCBI Taxonomy" id="175529"/>
    <lineage>
        <taxon>Eukaryota</taxon>
        <taxon>Metazoa</taxon>
        <taxon>Chordata</taxon>
        <taxon>Craniata</taxon>
        <taxon>Vertebrata</taxon>
        <taxon>Euteleostomi</taxon>
        <taxon>Archelosauria</taxon>
        <taxon>Archosauria</taxon>
        <taxon>Dinosauria</taxon>
        <taxon>Saurischia</taxon>
        <taxon>Theropoda</taxon>
        <taxon>Coelurosauria</taxon>
        <taxon>Aves</taxon>
        <taxon>Neognathae</taxon>
        <taxon>Neoaves</taxon>
        <taxon>Telluraves</taxon>
        <taxon>Australaves</taxon>
        <taxon>Psittaciformes</taxon>
        <taxon>Psittacidae</taxon>
        <taxon>Amazona</taxon>
    </lineage>
</organism>
<comment type="caution">
    <text evidence="8">The sequence shown here is derived from an EMBL/GenBank/DDBJ whole genome shotgun (WGS) entry which is preliminary data.</text>
</comment>
<dbReference type="InterPro" id="IPR036397">
    <property type="entry name" value="RNaseH_sf"/>
</dbReference>
<name>A0A7L0MT83_9PSIT</name>
<evidence type="ECO:0000256" key="4">
    <source>
        <dbReference type="ARBA" id="ARBA00022759"/>
    </source>
</evidence>
<dbReference type="SUPFAM" id="SSF53098">
    <property type="entry name" value="Ribonuclease H-like"/>
    <property type="match status" value="1"/>
</dbReference>
<keyword evidence="3" id="KW-0540">Nuclease</keyword>
<dbReference type="InterPro" id="IPR001584">
    <property type="entry name" value="Integrase_cat-core"/>
</dbReference>
<proteinExistence type="predicted"/>
<dbReference type="Pfam" id="PF00665">
    <property type="entry name" value="rve"/>
    <property type="match status" value="1"/>
</dbReference>
<feature type="non-terminal residue" evidence="8">
    <location>
        <position position="1"/>
    </location>
</feature>
<accession>A0A7L0MT83</accession>
<dbReference type="EMBL" id="VXAR01013958">
    <property type="protein sequence ID" value="NXK84101.1"/>
    <property type="molecule type" value="Genomic_DNA"/>
</dbReference>
<reference evidence="8 9" key="1">
    <citation type="submission" date="2019-09" db="EMBL/GenBank/DDBJ databases">
        <title>Bird 10,000 Genomes (B10K) Project - Family phase.</title>
        <authorList>
            <person name="Zhang G."/>
        </authorList>
    </citation>
    <scope>NUCLEOTIDE SEQUENCE [LARGE SCALE GENOMIC DNA]</scope>
    <source>
        <strain evidence="8">B10K-DU-001-46</strain>
        <tissue evidence="8">Muscle</tissue>
    </source>
</reference>
<protein>
    <submittedName>
        <fullName evidence="8">POK6 protein</fullName>
    </submittedName>
</protein>
<keyword evidence="6" id="KW-0695">RNA-directed DNA polymerase</keyword>
<evidence type="ECO:0000313" key="9">
    <source>
        <dbReference type="Proteomes" id="UP000531168"/>
    </source>
</evidence>
<dbReference type="GO" id="GO:0015074">
    <property type="term" value="P:DNA integration"/>
    <property type="evidence" value="ECO:0007669"/>
    <property type="project" value="InterPro"/>
</dbReference>
<dbReference type="AlphaFoldDB" id="A0A7L0MT83"/>
<dbReference type="InterPro" id="IPR012337">
    <property type="entry name" value="RNaseH-like_sf"/>
</dbReference>
<dbReference type="PANTHER" id="PTHR41694:SF3">
    <property type="entry name" value="RNA-DIRECTED DNA POLYMERASE-RELATED"/>
    <property type="match status" value="1"/>
</dbReference>
<sequence length="64" mass="7091">RHVITHLRMCFAIMGVPLLIKTDNAPSYTSQALSKFLQKWGISHSTGIPHSPTGQAIVEHTHKT</sequence>